<keyword evidence="4" id="KW-1185">Reference proteome</keyword>
<dbReference type="PANTHER" id="PTHR48085">
    <property type="entry name" value="CADMIUM/ZINC-TRANSPORTING ATPASE HMA2-RELATED"/>
    <property type="match status" value="1"/>
</dbReference>
<dbReference type="PANTHER" id="PTHR48085:SF5">
    <property type="entry name" value="CADMIUM_ZINC-TRANSPORTING ATPASE HMA4-RELATED"/>
    <property type="match status" value="1"/>
</dbReference>
<dbReference type="Gene3D" id="3.40.1110.10">
    <property type="entry name" value="Calcium-transporting ATPase, cytoplasmic domain N"/>
    <property type="match status" value="1"/>
</dbReference>
<protein>
    <submittedName>
        <fullName evidence="3">Cu+-exporting ATPase</fullName>
    </submittedName>
</protein>
<accession>A0A543A2L5</accession>
<dbReference type="RefSeq" id="WP_141778975.1">
    <property type="nucleotide sequence ID" value="NZ_VFOV01000001.1"/>
</dbReference>
<keyword evidence="2" id="KW-0812">Transmembrane</keyword>
<dbReference type="InterPro" id="IPR023214">
    <property type="entry name" value="HAD_sf"/>
</dbReference>
<dbReference type="InterPro" id="IPR051014">
    <property type="entry name" value="Cation_Transport_ATPase_IB"/>
</dbReference>
<sequence length="338" mass="35019">MTAALVVLGAGAAMAYVLGSWFPRIVAGWVGRGHGIESVPAPAWATAAKVGTVVLDRWGTVTTGKLRVTTVDPLEPDHLRNLRWFAGALEHEAEGRLARAIARISPRGKVTAFEQVPGCGVRGSVDRHPVRVGRPGWVGMAERNDLGVVVGVELDERPLGYLVVGDDIRKDATASVSRLTALGVTPVLVSDDTARNTEHLAQSCGIERCHPEIAPEKRARLVAELQEQGQVVAFATSRAEDAEAQAVADLGVGGGGGVRLQDLDAGRIATLLSTARGVVAGSRLARVLALVPAVVGLALVLLGLGSVLIAAVCAVAALVTAAVVGAIVVVRSQNLSRT</sequence>
<dbReference type="AlphaFoldDB" id="A0A543A2L5"/>
<proteinExistence type="inferred from homology"/>
<evidence type="ECO:0000256" key="1">
    <source>
        <dbReference type="ARBA" id="ARBA00006024"/>
    </source>
</evidence>
<keyword evidence="2" id="KW-1133">Transmembrane helix</keyword>
<dbReference type="Proteomes" id="UP000320209">
    <property type="component" value="Unassembled WGS sequence"/>
</dbReference>
<evidence type="ECO:0000256" key="2">
    <source>
        <dbReference type="SAM" id="Phobius"/>
    </source>
</evidence>
<evidence type="ECO:0000313" key="4">
    <source>
        <dbReference type="Proteomes" id="UP000320209"/>
    </source>
</evidence>
<gene>
    <name evidence="3" type="ORF">FB381_0677</name>
</gene>
<dbReference type="InterPro" id="IPR023299">
    <property type="entry name" value="ATPase_P-typ_cyto_dom_N"/>
</dbReference>
<dbReference type="GO" id="GO:0000166">
    <property type="term" value="F:nucleotide binding"/>
    <property type="evidence" value="ECO:0007669"/>
    <property type="project" value="InterPro"/>
</dbReference>
<dbReference type="Gene3D" id="3.40.50.1000">
    <property type="entry name" value="HAD superfamily/HAD-like"/>
    <property type="match status" value="1"/>
</dbReference>
<dbReference type="GO" id="GO:0016020">
    <property type="term" value="C:membrane"/>
    <property type="evidence" value="ECO:0007669"/>
    <property type="project" value="TreeGrafter"/>
</dbReference>
<feature type="transmembrane region" description="Helical" evidence="2">
    <location>
        <begin position="297"/>
        <end position="330"/>
    </location>
</feature>
<reference evidence="3 4" key="1">
    <citation type="submission" date="2019-06" db="EMBL/GenBank/DDBJ databases">
        <title>Sequencing the genomes of 1000 actinobacteria strains.</title>
        <authorList>
            <person name="Klenk H.-P."/>
        </authorList>
    </citation>
    <scope>NUCLEOTIDE SEQUENCE [LARGE SCALE GENOMIC DNA]</scope>
    <source>
        <strain evidence="3 4">DSM 25218</strain>
    </source>
</reference>
<dbReference type="Pfam" id="PF00702">
    <property type="entry name" value="Hydrolase"/>
    <property type="match status" value="1"/>
</dbReference>
<dbReference type="EMBL" id="VFOV01000001">
    <property type="protein sequence ID" value="TQL66811.1"/>
    <property type="molecule type" value="Genomic_DNA"/>
</dbReference>
<evidence type="ECO:0000313" key="3">
    <source>
        <dbReference type="EMBL" id="TQL66811.1"/>
    </source>
</evidence>
<dbReference type="OrthoDB" id="3748306at2"/>
<keyword evidence="2" id="KW-0472">Membrane</keyword>
<comment type="caution">
    <text evidence="3">The sequence shown here is derived from an EMBL/GenBank/DDBJ whole genome shotgun (WGS) entry which is preliminary data.</text>
</comment>
<dbReference type="InterPro" id="IPR036412">
    <property type="entry name" value="HAD-like_sf"/>
</dbReference>
<dbReference type="GO" id="GO:0022857">
    <property type="term" value="F:transmembrane transporter activity"/>
    <property type="evidence" value="ECO:0007669"/>
    <property type="project" value="TreeGrafter"/>
</dbReference>
<organism evidence="3 4">
    <name type="scientific">Nocardioides albertanoniae</name>
    <dbReference type="NCBI Taxonomy" id="1175486"/>
    <lineage>
        <taxon>Bacteria</taxon>
        <taxon>Bacillati</taxon>
        <taxon>Actinomycetota</taxon>
        <taxon>Actinomycetes</taxon>
        <taxon>Propionibacteriales</taxon>
        <taxon>Nocardioidaceae</taxon>
        <taxon>Nocardioides</taxon>
    </lineage>
</organism>
<comment type="similarity">
    <text evidence="1">Belongs to the cation transport ATPase (P-type) (TC 3.A.3) family. Type IB subfamily.</text>
</comment>
<dbReference type="SUPFAM" id="SSF56784">
    <property type="entry name" value="HAD-like"/>
    <property type="match status" value="1"/>
</dbReference>
<name>A0A543A2L5_9ACTN</name>